<dbReference type="EMBL" id="CM044703">
    <property type="protein sequence ID" value="KAI5674234.1"/>
    <property type="molecule type" value="Genomic_DNA"/>
</dbReference>
<accession>A0ACC0BNN7</accession>
<comment type="caution">
    <text evidence="1">The sequence shown here is derived from an EMBL/GenBank/DDBJ whole genome shotgun (WGS) entry which is preliminary data.</text>
</comment>
<evidence type="ECO:0000313" key="2">
    <source>
        <dbReference type="Proteomes" id="UP001060085"/>
    </source>
</evidence>
<name>A0ACC0BNN7_CATRO</name>
<dbReference type="Proteomes" id="UP001060085">
    <property type="component" value="Linkage Group LG03"/>
</dbReference>
<gene>
    <name evidence="1" type="ORF">M9H77_14598</name>
</gene>
<evidence type="ECO:0000313" key="1">
    <source>
        <dbReference type="EMBL" id="KAI5674234.1"/>
    </source>
</evidence>
<protein>
    <submittedName>
        <fullName evidence="1">Uncharacterized protein</fullName>
    </submittedName>
</protein>
<organism evidence="1 2">
    <name type="scientific">Catharanthus roseus</name>
    <name type="common">Madagascar periwinkle</name>
    <name type="synonym">Vinca rosea</name>
    <dbReference type="NCBI Taxonomy" id="4058"/>
    <lineage>
        <taxon>Eukaryota</taxon>
        <taxon>Viridiplantae</taxon>
        <taxon>Streptophyta</taxon>
        <taxon>Embryophyta</taxon>
        <taxon>Tracheophyta</taxon>
        <taxon>Spermatophyta</taxon>
        <taxon>Magnoliopsida</taxon>
        <taxon>eudicotyledons</taxon>
        <taxon>Gunneridae</taxon>
        <taxon>Pentapetalae</taxon>
        <taxon>asterids</taxon>
        <taxon>lamiids</taxon>
        <taxon>Gentianales</taxon>
        <taxon>Apocynaceae</taxon>
        <taxon>Rauvolfioideae</taxon>
        <taxon>Vinceae</taxon>
        <taxon>Catharanthinae</taxon>
        <taxon>Catharanthus</taxon>
    </lineage>
</organism>
<proteinExistence type="predicted"/>
<keyword evidence="2" id="KW-1185">Reference proteome</keyword>
<sequence>MFSLHCFSYLQIAKMSIQKNSISEFTQIVLVETEILNKQQVRGKNDPKKADDQNAVKIIVLRSHGIGFGNLTATMENIPPGSSETKPIETAEIIAKAASNCCGRLCDICCCMCCIRVVGAPFAFPLVAVFVLWNFCFSGVYFIGVY</sequence>
<reference evidence="2" key="1">
    <citation type="journal article" date="2023" name="Nat. Plants">
        <title>Single-cell RNA sequencing provides a high-resolution roadmap for understanding the multicellular compartmentation of specialized metabolism.</title>
        <authorList>
            <person name="Sun S."/>
            <person name="Shen X."/>
            <person name="Li Y."/>
            <person name="Li Y."/>
            <person name="Wang S."/>
            <person name="Li R."/>
            <person name="Zhang H."/>
            <person name="Shen G."/>
            <person name="Guo B."/>
            <person name="Wei J."/>
            <person name="Xu J."/>
            <person name="St-Pierre B."/>
            <person name="Chen S."/>
            <person name="Sun C."/>
        </authorList>
    </citation>
    <scope>NUCLEOTIDE SEQUENCE [LARGE SCALE GENOMIC DNA]</scope>
</reference>